<evidence type="ECO:0000313" key="1">
    <source>
        <dbReference type="EMBL" id="RJL21045.1"/>
    </source>
</evidence>
<dbReference type="Proteomes" id="UP000265768">
    <property type="component" value="Unassembled WGS sequence"/>
</dbReference>
<name>A0A3A4AP56_9ACTN</name>
<organism evidence="1 2">
    <name type="scientific">Bailinhaonella thermotolerans</name>
    <dbReference type="NCBI Taxonomy" id="1070861"/>
    <lineage>
        <taxon>Bacteria</taxon>
        <taxon>Bacillati</taxon>
        <taxon>Actinomycetota</taxon>
        <taxon>Actinomycetes</taxon>
        <taxon>Streptosporangiales</taxon>
        <taxon>Streptosporangiaceae</taxon>
        <taxon>Bailinhaonella</taxon>
    </lineage>
</organism>
<evidence type="ECO:0000313" key="2">
    <source>
        <dbReference type="Proteomes" id="UP000265768"/>
    </source>
</evidence>
<sequence>MVTTNVELASAAFGQSEKPQPPRLALMLDEHLAVDSHRSAVVGLASHLWWPDLTPPDGQVTATAAIDAIPQSVIDLLRARLGRQQRVLGAMFVISYGPAEFDPLESLLGDADGVLVVGASVCGHVLMINQPYREEDPAEVLSITLGDQDLGMPNALRRLARRFDTPAP</sequence>
<dbReference type="OrthoDB" id="9801639at2"/>
<gene>
    <name evidence="1" type="ORF">D5H75_38170</name>
</gene>
<comment type="caution">
    <text evidence="1">The sequence shown here is derived from an EMBL/GenBank/DDBJ whole genome shotgun (WGS) entry which is preliminary data.</text>
</comment>
<dbReference type="AlphaFoldDB" id="A0A3A4AP56"/>
<keyword evidence="2" id="KW-1185">Reference proteome</keyword>
<dbReference type="RefSeq" id="WP_119931506.1">
    <property type="nucleotide sequence ID" value="NZ_QZEY01000027.1"/>
</dbReference>
<reference evidence="1 2" key="1">
    <citation type="submission" date="2018-09" db="EMBL/GenBank/DDBJ databases">
        <title>YIM 75507 draft genome.</title>
        <authorList>
            <person name="Tang S."/>
            <person name="Feng Y."/>
        </authorList>
    </citation>
    <scope>NUCLEOTIDE SEQUENCE [LARGE SCALE GENOMIC DNA]</scope>
    <source>
        <strain evidence="1 2">YIM 75507</strain>
    </source>
</reference>
<dbReference type="EMBL" id="QZEY01000027">
    <property type="protein sequence ID" value="RJL21045.1"/>
    <property type="molecule type" value="Genomic_DNA"/>
</dbReference>
<accession>A0A3A4AP56</accession>
<proteinExistence type="predicted"/>
<protein>
    <submittedName>
        <fullName evidence="1">Uncharacterized protein</fullName>
    </submittedName>
</protein>